<dbReference type="OrthoDB" id="8428897at2"/>
<sequence>MQVIGEAGLWRLSRRLLLGVGALASGHGAARADDDAPRESPLLVFETVSLAARARAPGRVAVIETLAFAKIGDGGGARYIRGRGPVIAFASADGESWVLDPKQPVNALMFGAVADATYDFDSGETRGVDNAPMIQAALDWAMCNMVPTVALPAGAYRTDDTLHIGYGHGVAHTLQLVGGWRSRYGDLPGSILYPTRDDRPAINIQGGRSSGIRGLSIRGRNRPWVVAQRVNPMALAPERAAWLDPRLARAGSAPGGLQRHSPYAGVAIDAYGGRAPADAYPRVDYPNWLGADPPQYGKTPSSDTLIEDVEIEGFAVAICNRSNGDGNSDFTRIRDCRIRYAPVAIAICNTQSRNVEIRNVTGYGLHTFLTNSGFGVGGTINGPIDNCEVGNAYQLFDIGTGSSGPFTVSHMHCEATVRVGNLTGSGSQCAAVTFESCFLNLDNALHGQLPAAFISTYNPQPIALRGCTIRTGGRIANLVVGPAMLDMRGTLFVGARHMARKTEVEKRAVNFTGGMLLGGARFGAGLCPQIVGLGAGNVGSWIEDGGGLGSTSYGSLAVGAPRAPINQFVSGMLSAGRRSWRLGVGQEPLLRLWRQGAPTFDGEHMTFVLPPRVQEKFNLDPAPGDLLYHVASGTIFSVMSIGPATREGITIRSRQLNNISVAPHSDAFVSNDLADKKLDGVTVYISTRAVLPTEMYYADFIVGSTLASNVHRGDGCAPDLSRHYQPGDVFASAPADAFARSPIAANSLIVSVAAGSPGTLVFSKPAVATSQNVPIYPIPAY</sequence>
<dbReference type="InterPro" id="IPR012334">
    <property type="entry name" value="Pectin_lyas_fold"/>
</dbReference>
<dbReference type="Gene3D" id="2.160.20.10">
    <property type="entry name" value="Single-stranded right-handed beta-helix, Pectin lyase-like"/>
    <property type="match status" value="2"/>
</dbReference>
<gene>
    <name evidence="1" type="ORF">CCR94_08285</name>
</gene>
<reference evidence="1 2" key="1">
    <citation type="journal article" date="2018" name="Arch. Microbiol.">
        <title>New insights into the metabolic potential of the phototrophic purple bacterium Rhodopila globiformis DSM 161(T) from its draft genome sequence and evidence for a vanadium-dependent nitrogenase.</title>
        <authorList>
            <person name="Imhoff J.F."/>
            <person name="Rahn T."/>
            <person name="Kunzel S."/>
            <person name="Neulinger S.C."/>
        </authorList>
    </citation>
    <scope>NUCLEOTIDE SEQUENCE [LARGE SCALE GENOMIC DNA]</scope>
    <source>
        <strain evidence="1 2">DSM 16996</strain>
    </source>
</reference>
<evidence type="ECO:0000313" key="1">
    <source>
        <dbReference type="EMBL" id="PPQ31661.1"/>
    </source>
</evidence>
<evidence type="ECO:0000313" key="2">
    <source>
        <dbReference type="Proteomes" id="UP000239089"/>
    </source>
</evidence>
<accession>A0A2S6NAP4</accession>
<protein>
    <submittedName>
        <fullName evidence="1">Uncharacterized protein</fullName>
    </submittedName>
</protein>
<dbReference type="EMBL" id="NHSJ01000053">
    <property type="protein sequence ID" value="PPQ31661.1"/>
    <property type="molecule type" value="Genomic_DNA"/>
</dbReference>
<name>A0A2S6NAP4_9HYPH</name>
<organism evidence="1 2">
    <name type="scientific">Rhodoblastus sphagnicola</name>
    <dbReference type="NCBI Taxonomy" id="333368"/>
    <lineage>
        <taxon>Bacteria</taxon>
        <taxon>Pseudomonadati</taxon>
        <taxon>Pseudomonadota</taxon>
        <taxon>Alphaproteobacteria</taxon>
        <taxon>Hyphomicrobiales</taxon>
        <taxon>Rhodoblastaceae</taxon>
        <taxon>Rhodoblastus</taxon>
    </lineage>
</organism>
<dbReference type="SUPFAM" id="SSF51126">
    <property type="entry name" value="Pectin lyase-like"/>
    <property type="match status" value="1"/>
</dbReference>
<proteinExistence type="predicted"/>
<dbReference type="InterPro" id="IPR011050">
    <property type="entry name" value="Pectin_lyase_fold/virulence"/>
</dbReference>
<dbReference type="AlphaFoldDB" id="A0A2S6NAP4"/>
<keyword evidence="2" id="KW-1185">Reference proteome</keyword>
<dbReference type="RefSeq" id="WP_104507407.1">
    <property type="nucleotide sequence ID" value="NZ_JACIGC010000024.1"/>
</dbReference>
<dbReference type="Proteomes" id="UP000239089">
    <property type="component" value="Unassembled WGS sequence"/>
</dbReference>
<comment type="caution">
    <text evidence="1">The sequence shown here is derived from an EMBL/GenBank/DDBJ whole genome shotgun (WGS) entry which is preliminary data.</text>
</comment>